<feature type="domain" description="Cadherin" evidence="6">
    <location>
        <begin position="642"/>
        <end position="736"/>
    </location>
</feature>
<evidence type="ECO:0000313" key="7">
    <source>
        <dbReference type="EMBL" id="NBG65093.1"/>
    </source>
</evidence>
<evidence type="ECO:0000259" key="6">
    <source>
        <dbReference type="PROSITE" id="PS50268"/>
    </source>
</evidence>
<dbReference type="PRINTS" id="PR00205">
    <property type="entry name" value="CADHERIN"/>
</dbReference>
<dbReference type="Pfam" id="PF00028">
    <property type="entry name" value="Cadherin"/>
    <property type="match status" value="3"/>
</dbReference>
<dbReference type="Gene3D" id="2.60.40.60">
    <property type="entry name" value="Cadherins"/>
    <property type="match status" value="9"/>
</dbReference>
<evidence type="ECO:0000256" key="3">
    <source>
        <dbReference type="ARBA" id="ARBA00022989"/>
    </source>
</evidence>
<protein>
    <submittedName>
        <fullName evidence="7">T9SS type B sorting domain-containing protein</fullName>
    </submittedName>
</protein>
<feature type="domain" description="Cadherin" evidence="6">
    <location>
        <begin position="843"/>
        <end position="941"/>
    </location>
</feature>
<dbReference type="NCBIfam" id="TIGR04131">
    <property type="entry name" value="Bac_Flav_CTERM"/>
    <property type="match status" value="1"/>
</dbReference>
<feature type="domain" description="Cadherin" evidence="6">
    <location>
        <begin position="239"/>
        <end position="339"/>
    </location>
</feature>
<dbReference type="EMBL" id="WWNE01000004">
    <property type="protein sequence ID" value="NBG65093.1"/>
    <property type="molecule type" value="Genomic_DNA"/>
</dbReference>
<dbReference type="AlphaFoldDB" id="A0A6N9NGR5"/>
<evidence type="ECO:0000256" key="5">
    <source>
        <dbReference type="SAM" id="SignalP"/>
    </source>
</evidence>
<comment type="subcellular location">
    <subcellularLocation>
        <location evidence="1">Membrane</location>
        <topology evidence="1">Single-pass membrane protein</topology>
    </subcellularLocation>
</comment>
<dbReference type="CDD" id="cd11304">
    <property type="entry name" value="Cadherin_repeat"/>
    <property type="match status" value="8"/>
</dbReference>
<dbReference type="InterPro" id="IPR026341">
    <property type="entry name" value="T9SS_type_B"/>
</dbReference>
<dbReference type="Pfam" id="PF13585">
    <property type="entry name" value="CHU_C"/>
    <property type="match status" value="1"/>
</dbReference>
<reference evidence="7 8" key="1">
    <citation type="submission" date="2019-12" db="EMBL/GenBank/DDBJ databases">
        <authorList>
            <person name="Zhao J."/>
        </authorList>
    </citation>
    <scope>NUCLEOTIDE SEQUENCE [LARGE SCALE GENOMIC DNA]</scope>
    <source>
        <strain evidence="7 8">S-15</strain>
    </source>
</reference>
<feature type="signal peptide" evidence="5">
    <location>
        <begin position="1"/>
        <end position="21"/>
    </location>
</feature>
<proteinExistence type="predicted"/>
<dbReference type="GO" id="GO:0005886">
    <property type="term" value="C:plasma membrane"/>
    <property type="evidence" value="ECO:0007669"/>
    <property type="project" value="TreeGrafter"/>
</dbReference>
<dbReference type="InterPro" id="IPR050174">
    <property type="entry name" value="Protocadherin/Cadherin-CA"/>
</dbReference>
<dbReference type="RefSeq" id="WP_160631902.1">
    <property type="nucleotide sequence ID" value="NZ_WWNE01000004.1"/>
</dbReference>
<dbReference type="InterPro" id="IPR006644">
    <property type="entry name" value="Cadg"/>
</dbReference>
<dbReference type="PANTHER" id="PTHR24028">
    <property type="entry name" value="CADHERIN-87A"/>
    <property type="match status" value="1"/>
</dbReference>
<keyword evidence="8" id="KW-1185">Reference proteome</keyword>
<dbReference type="InterPro" id="IPR002126">
    <property type="entry name" value="Cadherin-like_dom"/>
</dbReference>
<dbReference type="GO" id="GO:0005509">
    <property type="term" value="F:calcium ion binding"/>
    <property type="evidence" value="ECO:0007669"/>
    <property type="project" value="InterPro"/>
</dbReference>
<dbReference type="SMART" id="SM00736">
    <property type="entry name" value="CADG"/>
    <property type="match status" value="3"/>
</dbReference>
<gene>
    <name evidence="7" type="ORF">GQN54_03130</name>
</gene>
<dbReference type="InterPro" id="IPR015919">
    <property type="entry name" value="Cadherin-like_sf"/>
</dbReference>
<feature type="domain" description="Cadherin" evidence="6">
    <location>
        <begin position="146"/>
        <end position="239"/>
    </location>
</feature>
<name>A0A6N9NGR5_9FLAO</name>
<comment type="caution">
    <text evidence="7">The sequence shown here is derived from an EMBL/GenBank/DDBJ whole genome shotgun (WGS) entry which is preliminary data.</text>
</comment>
<dbReference type="GO" id="GO:0007156">
    <property type="term" value="P:homophilic cell adhesion via plasma membrane adhesion molecules"/>
    <property type="evidence" value="ECO:0007669"/>
    <property type="project" value="InterPro"/>
</dbReference>
<sequence>MKQIRNLISGWILLASSSLFAQAPTWSVNANAFQYDMTVTATLDVNCVELTNPSNKLGAFVGGVLRGTANTSNVINGKYLATMSVYSNVSSGENVSFRFYNITTDSIYQSVDNVVFQDNAIYGTLSAPFIVKTNNAPTAISISNDSITENQVSGQVVGSFTTADVDANQSHTYSLVSGVGATNNLIFSISGSQLIANFTADFENKSSYSIRIRSTDSQGCSLERVLMLYVKNLNDAPTAISLSSSNINEGNAINATIGSLTATDQDANESFVFTLVSGAGSVDNNMFNIVNATLRANQSFNFEVQSTFKIRVRVTDKASNTFEDSLTISVNDLNDVPTDILISKDSLFENLAVNTLVGTFSTIDEDAAQSHSYSFNNIPGNDNASFNIVGNQLRTNTVFDYEGRKDYFIYVQTNDLNGGLFTKLIVVRVLDANDIPSDILISNASANENFPAGLFVGKFNSLDQDTFQIHTYSTVSGVGDADNANFTVRNDSLFTAIILDKNLKPQHSIRVATDDQNGGIFSKTFTIFVKDVNNIPTSITLSNSIIPENTPIGGQVGAFNTTDADLGDVHTYKLVAGVGSNDNNSFQIAGDKLQTKVAFNYNVKDLYRIRVETNDGFGGTYQDTFNISITNTNDAPTNIVLSPASFKEMVAQNTTVGLLSSVDPDQGDTHSYSFVQGTNDNGAFLISGDQLKTQGQFDFETKSLYIIEVKSTDSQGLNYTRQLTVSVLDSNDAPAAILLSNDSVSELQPKGTFVANITTVDPDANDSFTYSLVAGQGATDNGSFRINGQLLETDTIFNYNNQRTRSIRIRSTDANGKTFEKNFTIRITNKNDSPTNILISDTTILENSPIGTRIASLITIDDDNGESFTYRLVNGFGDADNNQFNIQSDELFTASTFDFETKNEYRIRIRTTDSQGATFDRAFLIAVLNQNESPTSSAQEFSILENSPIGTSIGTVIVNDIDENDALTYQLIQGGNVVSIDPTNAELKSLIGFDYESNRSYTIMVLTTDAGGLKDTTEVIIYINDQIEGSLPAAAYFSPNSDGYNDTWQIQNVDLYSNYKLVIFSTTGGIVFEQSANYNNDWDGTLGGSQLPEGVYYYFLQDNNNSKNTYKGTITLKR</sequence>
<dbReference type="PROSITE" id="PS50268">
    <property type="entry name" value="CADHERIN_2"/>
    <property type="match status" value="9"/>
</dbReference>
<feature type="domain" description="Cadherin" evidence="6">
    <location>
        <begin position="935"/>
        <end position="1034"/>
    </location>
</feature>
<evidence type="ECO:0000256" key="2">
    <source>
        <dbReference type="ARBA" id="ARBA00022692"/>
    </source>
</evidence>
<dbReference type="SMART" id="SM00112">
    <property type="entry name" value="CA"/>
    <property type="match status" value="9"/>
</dbReference>
<feature type="domain" description="Cadherin" evidence="6">
    <location>
        <begin position="448"/>
        <end position="538"/>
    </location>
</feature>
<evidence type="ECO:0000256" key="4">
    <source>
        <dbReference type="ARBA" id="ARBA00023180"/>
    </source>
</evidence>
<feature type="domain" description="Cadherin" evidence="6">
    <location>
        <begin position="346"/>
        <end position="438"/>
    </location>
</feature>
<keyword evidence="5" id="KW-0732">Signal</keyword>
<keyword evidence="3" id="KW-1133">Transmembrane helix</keyword>
<accession>A0A6N9NGR5</accession>
<keyword evidence="4" id="KW-0325">Glycoprotein</keyword>
<evidence type="ECO:0000256" key="1">
    <source>
        <dbReference type="ARBA" id="ARBA00004167"/>
    </source>
</evidence>
<dbReference type="SUPFAM" id="SSF49313">
    <property type="entry name" value="Cadherin-like"/>
    <property type="match status" value="9"/>
</dbReference>
<organism evidence="7 8">
    <name type="scientific">Acidiluteibacter ferrifornacis</name>
    <dbReference type="NCBI Taxonomy" id="2692424"/>
    <lineage>
        <taxon>Bacteria</taxon>
        <taxon>Pseudomonadati</taxon>
        <taxon>Bacteroidota</taxon>
        <taxon>Flavobacteriia</taxon>
        <taxon>Flavobacteriales</taxon>
        <taxon>Cryomorphaceae</taxon>
        <taxon>Acidiluteibacter</taxon>
    </lineage>
</organism>
<feature type="domain" description="Cadherin" evidence="6">
    <location>
        <begin position="546"/>
        <end position="645"/>
    </location>
</feature>
<keyword evidence="2" id="KW-0812">Transmembrane</keyword>
<dbReference type="PANTHER" id="PTHR24028:SF316">
    <property type="entry name" value="NEURAL-CADHERIN-LIKE"/>
    <property type="match status" value="1"/>
</dbReference>
<evidence type="ECO:0000313" key="8">
    <source>
        <dbReference type="Proteomes" id="UP000470771"/>
    </source>
</evidence>
<keyword evidence="3" id="KW-0472">Membrane</keyword>
<dbReference type="Proteomes" id="UP000470771">
    <property type="component" value="Unassembled WGS sequence"/>
</dbReference>
<feature type="chain" id="PRO_5026824203" evidence="5">
    <location>
        <begin position="22"/>
        <end position="1118"/>
    </location>
</feature>
<feature type="domain" description="Cadherin" evidence="6">
    <location>
        <begin position="743"/>
        <end position="836"/>
    </location>
</feature>